<evidence type="ECO:0000256" key="4">
    <source>
        <dbReference type="ARBA" id="ARBA00023235"/>
    </source>
</evidence>
<dbReference type="Gene3D" id="2.30.130.10">
    <property type="entry name" value="PUA domain"/>
    <property type="match status" value="1"/>
</dbReference>
<protein>
    <recommendedName>
        <fullName evidence="5">tRNA pseudouridine synthase B</fullName>
        <ecNumber evidence="5">5.4.99.25</ecNumber>
    </recommendedName>
    <alternativeName>
        <fullName evidence="5">tRNA pseudouridine(55) synthase</fullName>
        <shortName evidence="5">Psi55 synthase</shortName>
    </alternativeName>
    <alternativeName>
        <fullName evidence="5">tRNA pseudouridylate synthase</fullName>
    </alternativeName>
    <alternativeName>
        <fullName evidence="5">tRNA-uridine isomerase</fullName>
    </alternativeName>
</protein>
<dbReference type="InterPro" id="IPR015947">
    <property type="entry name" value="PUA-like_sf"/>
</dbReference>
<evidence type="ECO:0000259" key="7">
    <source>
        <dbReference type="Pfam" id="PF09157"/>
    </source>
</evidence>
<dbReference type="InterPro" id="IPR032819">
    <property type="entry name" value="TruB_C"/>
</dbReference>
<dbReference type="InterPro" id="IPR014780">
    <property type="entry name" value="tRNA_psdUridine_synth_TruB"/>
</dbReference>
<dbReference type="EMBL" id="JACJJC010000021">
    <property type="protein sequence ID" value="MBM6704824.1"/>
    <property type="molecule type" value="Genomic_DNA"/>
</dbReference>
<dbReference type="Pfam" id="PF01509">
    <property type="entry name" value="TruB_N"/>
    <property type="match status" value="1"/>
</dbReference>
<evidence type="ECO:0000256" key="2">
    <source>
        <dbReference type="ARBA" id="ARBA00005642"/>
    </source>
</evidence>
<comment type="function">
    <text evidence="5">Responsible for synthesis of pseudouridine from uracil-55 in the psi GC loop of transfer RNAs.</text>
</comment>
<dbReference type="Gene3D" id="3.30.2350.10">
    <property type="entry name" value="Pseudouridine synthase"/>
    <property type="match status" value="1"/>
</dbReference>
<dbReference type="RefSeq" id="WP_205104184.1">
    <property type="nucleotide sequence ID" value="NZ_JACJJC010000021.1"/>
</dbReference>
<proteinExistence type="inferred from homology"/>
<dbReference type="PANTHER" id="PTHR13767">
    <property type="entry name" value="TRNA-PSEUDOURIDINE SYNTHASE"/>
    <property type="match status" value="1"/>
</dbReference>
<dbReference type="Pfam" id="PF16198">
    <property type="entry name" value="TruB_C_2"/>
    <property type="match status" value="1"/>
</dbReference>
<evidence type="ECO:0000259" key="6">
    <source>
        <dbReference type="Pfam" id="PF01509"/>
    </source>
</evidence>
<dbReference type="Proteomes" id="UP000715095">
    <property type="component" value="Unassembled WGS sequence"/>
</dbReference>
<feature type="domain" description="tRNA pseudouridine synthase II TruB subfamily 1 C-terminal" evidence="7">
    <location>
        <begin position="241"/>
        <end position="296"/>
    </location>
</feature>
<feature type="active site" description="Nucleophile" evidence="5">
    <location>
        <position position="45"/>
    </location>
</feature>
<gene>
    <name evidence="5 9" type="primary">truB</name>
    <name evidence="9" type="ORF">H6A60_10050</name>
</gene>
<keyword evidence="10" id="KW-1185">Reference proteome</keyword>
<feature type="domain" description="tRNA pseudouridylate synthase B C-terminal" evidence="8">
    <location>
        <begin position="179"/>
        <end position="236"/>
    </location>
</feature>
<dbReference type="HAMAP" id="MF_01080">
    <property type="entry name" value="TruB_bact"/>
    <property type="match status" value="1"/>
</dbReference>
<organism evidence="9 10">
    <name type="scientific">Sutterella massiliensis</name>
    <dbReference type="NCBI Taxonomy" id="1816689"/>
    <lineage>
        <taxon>Bacteria</taxon>
        <taxon>Pseudomonadati</taxon>
        <taxon>Pseudomonadota</taxon>
        <taxon>Betaproteobacteria</taxon>
        <taxon>Burkholderiales</taxon>
        <taxon>Sutterellaceae</taxon>
        <taxon>Sutterella</taxon>
    </lineage>
</organism>
<evidence type="ECO:0000256" key="3">
    <source>
        <dbReference type="ARBA" id="ARBA00022694"/>
    </source>
</evidence>
<dbReference type="SUPFAM" id="SSF88697">
    <property type="entry name" value="PUA domain-like"/>
    <property type="match status" value="1"/>
</dbReference>
<evidence type="ECO:0000256" key="1">
    <source>
        <dbReference type="ARBA" id="ARBA00000385"/>
    </source>
</evidence>
<dbReference type="SUPFAM" id="SSF55120">
    <property type="entry name" value="Pseudouridine synthase"/>
    <property type="match status" value="1"/>
</dbReference>
<sequence>MKRRGDAVDGVMLFDKPEGLSSNGAMQIVRRLLNAQKAGHTGTLDPMATGLLPLCFGNATKFSADLLHADKGYEARVMLGRSTDTGDQTGEIVEEKPVVGLTLEALEAAAKSFLGEIDQVPPMYSALKHKGETLYKLARRGETVERAPRRVVIHEISVEDFDGESFTLKCLVSKGTYIRVLAEDIGKRLGYPAHLTALRRTRVGTLTADKAVGLEALRALGTPEAVRGKLTPSDTLISTLPRIDLSPEETARFMNGQRLALGLAERGRVRVYGHDGVLLGTALVGERGVLAPERLIAH</sequence>
<evidence type="ECO:0000256" key="5">
    <source>
        <dbReference type="HAMAP-Rule" id="MF_01080"/>
    </source>
</evidence>
<dbReference type="InterPro" id="IPR015240">
    <property type="entry name" value="tRNA_sdUridine_synth_fam1_C"/>
</dbReference>
<accession>A0ABS2DU53</accession>
<keyword evidence="3 5" id="KW-0819">tRNA processing</keyword>
<dbReference type="InterPro" id="IPR036974">
    <property type="entry name" value="PUA_sf"/>
</dbReference>
<dbReference type="PANTHER" id="PTHR13767:SF2">
    <property type="entry name" value="PSEUDOURIDYLATE SYNTHASE TRUB1"/>
    <property type="match status" value="1"/>
</dbReference>
<dbReference type="InterPro" id="IPR002501">
    <property type="entry name" value="PsdUridine_synth_N"/>
</dbReference>
<dbReference type="CDD" id="cd21152">
    <property type="entry name" value="PUA_TruB_bacterial"/>
    <property type="match status" value="1"/>
</dbReference>
<dbReference type="InterPro" id="IPR020103">
    <property type="entry name" value="PsdUridine_synth_cat_dom_sf"/>
</dbReference>
<reference evidence="9 10" key="1">
    <citation type="journal article" date="2021" name="Sci. Rep.">
        <title>The distribution of antibiotic resistance genes in chicken gut microbiota commensals.</title>
        <authorList>
            <person name="Juricova H."/>
            <person name="Matiasovicova J."/>
            <person name="Kubasova T."/>
            <person name="Cejkova D."/>
            <person name="Rychlik I."/>
        </authorList>
    </citation>
    <scope>NUCLEOTIDE SEQUENCE [LARGE SCALE GENOMIC DNA]</scope>
    <source>
        <strain evidence="9 10">An829</strain>
    </source>
</reference>
<comment type="catalytic activity">
    <reaction evidence="1 5">
        <text>uridine(55) in tRNA = pseudouridine(55) in tRNA</text>
        <dbReference type="Rhea" id="RHEA:42532"/>
        <dbReference type="Rhea" id="RHEA-COMP:10101"/>
        <dbReference type="Rhea" id="RHEA-COMP:10102"/>
        <dbReference type="ChEBI" id="CHEBI:65314"/>
        <dbReference type="ChEBI" id="CHEBI:65315"/>
        <dbReference type="EC" id="5.4.99.25"/>
    </reaction>
</comment>
<comment type="caution">
    <text evidence="9">The sequence shown here is derived from an EMBL/GenBank/DDBJ whole genome shotgun (WGS) entry which is preliminary data.</text>
</comment>
<evidence type="ECO:0000313" key="9">
    <source>
        <dbReference type="EMBL" id="MBM6704824.1"/>
    </source>
</evidence>
<dbReference type="EC" id="5.4.99.25" evidence="5"/>
<feature type="domain" description="Pseudouridine synthase II N-terminal" evidence="6">
    <location>
        <begin position="30"/>
        <end position="178"/>
    </location>
</feature>
<comment type="similarity">
    <text evidence="2 5">Belongs to the pseudouridine synthase TruB family. Type 1 subfamily.</text>
</comment>
<name>A0ABS2DU53_9BURK</name>
<dbReference type="Pfam" id="PF09157">
    <property type="entry name" value="TruB-C_2"/>
    <property type="match status" value="1"/>
</dbReference>
<evidence type="ECO:0000313" key="10">
    <source>
        <dbReference type="Proteomes" id="UP000715095"/>
    </source>
</evidence>
<evidence type="ECO:0000259" key="8">
    <source>
        <dbReference type="Pfam" id="PF16198"/>
    </source>
</evidence>
<dbReference type="CDD" id="cd02573">
    <property type="entry name" value="PseudoU_synth_EcTruB"/>
    <property type="match status" value="1"/>
</dbReference>
<keyword evidence="4 5" id="KW-0413">Isomerase</keyword>
<dbReference type="NCBIfam" id="TIGR00431">
    <property type="entry name" value="TruB"/>
    <property type="match status" value="1"/>
</dbReference>